<name>A0ABT5QWA8_9GAMM</name>
<evidence type="ECO:0000313" key="1">
    <source>
        <dbReference type="EMBL" id="MDD1791592.1"/>
    </source>
</evidence>
<dbReference type="RefSeq" id="WP_274162546.1">
    <property type="nucleotide sequence ID" value="NZ_JAJUBC010000001.1"/>
</dbReference>
<reference evidence="1" key="1">
    <citation type="submission" date="2021-12" db="EMBL/GenBank/DDBJ databases">
        <title>Enterovibrio ZSDZ35 sp. nov. and Enterovibrio ZSDZ42 sp. nov., isolated from coastal seawater in Qingdao.</title>
        <authorList>
            <person name="Zhang P."/>
        </authorList>
    </citation>
    <scope>NUCLEOTIDE SEQUENCE</scope>
    <source>
        <strain evidence="1">ZSDZ42</strain>
    </source>
</reference>
<gene>
    <name evidence="1" type="ORF">LRP50_00425</name>
</gene>
<proteinExistence type="predicted"/>
<dbReference type="Pfam" id="PF11205">
    <property type="entry name" value="DUF2987"/>
    <property type="match status" value="1"/>
</dbReference>
<comment type="caution">
    <text evidence="1">The sequence shown here is derived from an EMBL/GenBank/DDBJ whole genome shotgun (WGS) entry which is preliminary data.</text>
</comment>
<dbReference type="InterPro" id="IPR021370">
    <property type="entry name" value="DUF2987"/>
</dbReference>
<dbReference type="Proteomes" id="UP001149400">
    <property type="component" value="Unassembled WGS sequence"/>
</dbReference>
<dbReference type="EMBL" id="JAJUBC010000001">
    <property type="protein sequence ID" value="MDD1791592.1"/>
    <property type="molecule type" value="Genomic_DNA"/>
</dbReference>
<evidence type="ECO:0000313" key="2">
    <source>
        <dbReference type="Proteomes" id="UP001149400"/>
    </source>
</evidence>
<accession>A0ABT5QWA8</accession>
<organism evidence="1 2">
    <name type="scientific">Enterovibrio gelatinilyticus</name>
    <dbReference type="NCBI Taxonomy" id="2899819"/>
    <lineage>
        <taxon>Bacteria</taxon>
        <taxon>Pseudomonadati</taxon>
        <taxon>Pseudomonadota</taxon>
        <taxon>Gammaproteobacteria</taxon>
        <taxon>Vibrionales</taxon>
        <taxon>Vibrionaceae</taxon>
        <taxon>Enterovibrio</taxon>
    </lineage>
</organism>
<protein>
    <submittedName>
        <fullName evidence="1">DUF2987 domain-containing protein</fullName>
    </submittedName>
</protein>
<keyword evidence="2" id="KW-1185">Reference proteome</keyword>
<sequence length="214" mass="23828">MIKGLTAAVIAAVISLPVSAVQIEFSYSKLYSQLKHNLGENHPDVKIGYFMVAPETGKVCTITKAWMVKKKNYEEFVIPDSQELPLPIDSRLRQVNPDVFIQTEGETPCDVSFQVLAKEIYEKELSEQELGHLVPQMTAMMQDLGGMFSSWFMPDVEGVSVHFDQAPSSLSTSEGRVIEVVGNVAVLKLADLKEGERVLFERTPVKVTPWIPQS</sequence>